<dbReference type="InterPro" id="IPR036388">
    <property type="entry name" value="WH-like_DNA-bd_sf"/>
</dbReference>
<organism evidence="11 12">
    <name type="scientific">Sediminitomix flava</name>
    <dbReference type="NCBI Taxonomy" id="379075"/>
    <lineage>
        <taxon>Bacteria</taxon>
        <taxon>Pseudomonadati</taxon>
        <taxon>Bacteroidota</taxon>
        <taxon>Cytophagia</taxon>
        <taxon>Cytophagales</taxon>
        <taxon>Flammeovirgaceae</taxon>
        <taxon>Sediminitomix</taxon>
    </lineage>
</organism>
<protein>
    <submittedName>
        <fullName evidence="11">Manganese/zinc/iron transport system permease protein</fullName>
    </submittedName>
</protein>
<dbReference type="Proteomes" id="UP000245535">
    <property type="component" value="Unassembled WGS sequence"/>
</dbReference>
<evidence type="ECO:0000313" key="12">
    <source>
        <dbReference type="Proteomes" id="UP000245535"/>
    </source>
</evidence>
<dbReference type="InterPro" id="IPR022689">
    <property type="entry name" value="Iron_dep_repressor"/>
</dbReference>
<evidence type="ECO:0000256" key="3">
    <source>
        <dbReference type="ARBA" id="ARBA00022448"/>
    </source>
</evidence>
<dbReference type="Gene3D" id="1.10.3470.10">
    <property type="entry name" value="ABC transporter involved in vitamin B12 uptake, BtuC"/>
    <property type="match status" value="1"/>
</dbReference>
<keyword evidence="4" id="KW-1003">Cell membrane</keyword>
<feature type="transmembrane region" description="Helical" evidence="9">
    <location>
        <begin position="44"/>
        <end position="64"/>
    </location>
</feature>
<comment type="subcellular location">
    <subcellularLocation>
        <location evidence="1 8">Cell membrane</location>
        <topology evidence="1 8">Multi-pass membrane protein</topology>
    </subcellularLocation>
</comment>
<dbReference type="GO" id="GO:0010043">
    <property type="term" value="P:response to zinc ion"/>
    <property type="evidence" value="ECO:0007669"/>
    <property type="project" value="TreeGrafter"/>
</dbReference>
<dbReference type="InterPro" id="IPR001367">
    <property type="entry name" value="Fe_dep_repressor"/>
</dbReference>
<dbReference type="CDD" id="cd06550">
    <property type="entry name" value="TM_ABC_iron-siderophores_like"/>
    <property type="match status" value="1"/>
</dbReference>
<evidence type="ECO:0000313" key="11">
    <source>
        <dbReference type="EMBL" id="PWJ40063.1"/>
    </source>
</evidence>
<dbReference type="GO" id="GO:0046983">
    <property type="term" value="F:protein dimerization activity"/>
    <property type="evidence" value="ECO:0007669"/>
    <property type="project" value="InterPro"/>
</dbReference>
<dbReference type="PANTHER" id="PTHR30477:SF3">
    <property type="entry name" value="METAL TRANSPORT SYSTEM MEMBRANE PROTEIN CT_069-RELATED"/>
    <property type="match status" value="1"/>
</dbReference>
<dbReference type="SMART" id="SM00529">
    <property type="entry name" value="HTH_DTXR"/>
    <property type="match status" value="1"/>
</dbReference>
<feature type="transmembrane region" description="Helical" evidence="9">
    <location>
        <begin position="147"/>
        <end position="168"/>
    </location>
</feature>
<feature type="transmembrane region" description="Helical" evidence="9">
    <location>
        <begin position="188"/>
        <end position="204"/>
    </location>
</feature>
<dbReference type="GO" id="GO:0055085">
    <property type="term" value="P:transmembrane transport"/>
    <property type="evidence" value="ECO:0007669"/>
    <property type="project" value="InterPro"/>
</dbReference>
<dbReference type="SUPFAM" id="SSF81345">
    <property type="entry name" value="ABC transporter involved in vitamin B12 uptake, BtuC"/>
    <property type="match status" value="1"/>
</dbReference>
<evidence type="ECO:0000259" key="10">
    <source>
        <dbReference type="Pfam" id="PF02742"/>
    </source>
</evidence>
<comment type="similarity">
    <text evidence="2 8">Belongs to the ABC-3 integral membrane protein family.</text>
</comment>
<evidence type="ECO:0000256" key="5">
    <source>
        <dbReference type="ARBA" id="ARBA00022692"/>
    </source>
</evidence>
<dbReference type="GO" id="GO:0043190">
    <property type="term" value="C:ATP-binding cassette (ABC) transporter complex"/>
    <property type="evidence" value="ECO:0007669"/>
    <property type="project" value="InterPro"/>
</dbReference>
<gene>
    <name evidence="11" type="ORF">BC781_105126</name>
</gene>
<dbReference type="OrthoDB" id="9788905at2"/>
<dbReference type="AlphaFoldDB" id="A0A315Z6R2"/>
<sequence length="431" mass="47867">MNSFIEDFILLGDANVRWVLLAVLLMSSSTSIVGCLSFLRKRALIGDAVSHAILPGICLSFLLTQSKDPVYLMVGAVITGSLSIWCIDFIVSHTKLKPDTALALILSVFYGIGIVLLTHIQTLGMAGQSGLDKFLFGKAASMVASDVRLFSTTSLIIILTVVFGFSAFRMVIFDRGYATSVGLPVKKIELLITFLTVLAIATGIQAIGVVLMSAMLITPAAAARYWTHSLSKMMIIAVIIAGISAYLGTLVSYIQPKMPTGPWVVVFLTFLAFISIIFGAKRGRLFSVYRRLQNKRRIQDENVLKSFYHLKESKEEFRSFTASELVEKTGYTRLKVKASINRLVASNLVKRDKHFISVTETGIEESKRLVRIHRLWELYITKYMNLPADHVHDDAEAIEHIITPELEQALIKELGRPEVDPHNTPIPYKAQ</sequence>
<feature type="transmembrane region" description="Helical" evidence="9">
    <location>
        <begin position="70"/>
        <end position="91"/>
    </location>
</feature>
<feature type="transmembrane region" description="Helical" evidence="9">
    <location>
        <begin position="103"/>
        <end position="127"/>
    </location>
</feature>
<dbReference type="RefSeq" id="WP_109620452.1">
    <property type="nucleotide sequence ID" value="NZ_QGDO01000005.1"/>
</dbReference>
<name>A0A315Z6R2_SEDFL</name>
<keyword evidence="7 9" id="KW-0472">Membrane</keyword>
<reference evidence="11 12" key="1">
    <citation type="submission" date="2018-03" db="EMBL/GenBank/DDBJ databases">
        <title>Genomic Encyclopedia of Archaeal and Bacterial Type Strains, Phase II (KMG-II): from individual species to whole genera.</title>
        <authorList>
            <person name="Goeker M."/>
        </authorList>
    </citation>
    <scope>NUCLEOTIDE SEQUENCE [LARGE SCALE GENOMIC DNA]</scope>
    <source>
        <strain evidence="11 12">DSM 28229</strain>
    </source>
</reference>
<accession>A0A315Z6R2</accession>
<evidence type="ECO:0000256" key="1">
    <source>
        <dbReference type="ARBA" id="ARBA00004651"/>
    </source>
</evidence>
<keyword evidence="3 8" id="KW-0813">Transport</keyword>
<evidence type="ECO:0000256" key="6">
    <source>
        <dbReference type="ARBA" id="ARBA00022989"/>
    </source>
</evidence>
<dbReference type="Pfam" id="PF00950">
    <property type="entry name" value="ABC-3"/>
    <property type="match status" value="1"/>
</dbReference>
<dbReference type="InterPro" id="IPR001626">
    <property type="entry name" value="ABC_TroCD"/>
</dbReference>
<keyword evidence="5 8" id="KW-0812">Transmembrane</keyword>
<feature type="transmembrane region" description="Helical" evidence="9">
    <location>
        <begin position="234"/>
        <end position="254"/>
    </location>
</feature>
<dbReference type="GO" id="GO:0046914">
    <property type="term" value="F:transition metal ion binding"/>
    <property type="evidence" value="ECO:0007669"/>
    <property type="project" value="InterPro"/>
</dbReference>
<evidence type="ECO:0000256" key="7">
    <source>
        <dbReference type="ARBA" id="ARBA00023136"/>
    </source>
</evidence>
<proteinExistence type="inferred from homology"/>
<comment type="caution">
    <text evidence="11">The sequence shown here is derived from an EMBL/GenBank/DDBJ whole genome shotgun (WGS) entry which is preliminary data.</text>
</comment>
<keyword evidence="12" id="KW-1185">Reference proteome</keyword>
<dbReference type="Pfam" id="PF02742">
    <property type="entry name" value="Fe_dep_repr_C"/>
    <property type="match status" value="1"/>
</dbReference>
<dbReference type="PANTHER" id="PTHR30477">
    <property type="entry name" value="ABC-TRANSPORTER METAL-BINDING PROTEIN"/>
    <property type="match status" value="1"/>
</dbReference>
<evidence type="ECO:0000256" key="9">
    <source>
        <dbReference type="SAM" id="Phobius"/>
    </source>
</evidence>
<evidence type="ECO:0000256" key="8">
    <source>
        <dbReference type="RuleBase" id="RU003943"/>
    </source>
</evidence>
<feature type="transmembrane region" description="Helical" evidence="9">
    <location>
        <begin position="18"/>
        <end position="39"/>
    </location>
</feature>
<dbReference type="InterPro" id="IPR036421">
    <property type="entry name" value="Fe_dep_repressor_sf"/>
</dbReference>
<keyword evidence="6 9" id="KW-1133">Transmembrane helix</keyword>
<dbReference type="InterPro" id="IPR037294">
    <property type="entry name" value="ABC_BtuC-like"/>
</dbReference>
<feature type="domain" description="Iron dependent repressor metal binding and dimerisation" evidence="10">
    <location>
        <begin position="359"/>
        <end position="427"/>
    </location>
</feature>
<evidence type="ECO:0000256" key="4">
    <source>
        <dbReference type="ARBA" id="ARBA00022475"/>
    </source>
</evidence>
<dbReference type="Gene3D" id="1.10.10.10">
    <property type="entry name" value="Winged helix-like DNA-binding domain superfamily/Winged helix DNA-binding domain"/>
    <property type="match status" value="1"/>
</dbReference>
<dbReference type="EMBL" id="QGDO01000005">
    <property type="protein sequence ID" value="PWJ40063.1"/>
    <property type="molecule type" value="Genomic_DNA"/>
</dbReference>
<dbReference type="GO" id="GO:0003700">
    <property type="term" value="F:DNA-binding transcription factor activity"/>
    <property type="evidence" value="ECO:0007669"/>
    <property type="project" value="InterPro"/>
</dbReference>
<feature type="transmembrane region" description="Helical" evidence="9">
    <location>
        <begin position="260"/>
        <end position="280"/>
    </location>
</feature>
<evidence type="ECO:0000256" key="2">
    <source>
        <dbReference type="ARBA" id="ARBA00008034"/>
    </source>
</evidence>
<dbReference type="SUPFAM" id="SSF47979">
    <property type="entry name" value="Iron-dependent repressor protein, dimerization domain"/>
    <property type="match status" value="1"/>
</dbReference>